<proteinExistence type="inferred from homology"/>
<reference evidence="16 17" key="1">
    <citation type="submission" date="2019-09" db="EMBL/GenBank/DDBJ databases">
        <title>Serinicoccus pratensis sp. nov., isolated from meadow soil.</title>
        <authorList>
            <person name="Zhang W."/>
        </authorList>
    </citation>
    <scope>NUCLEOTIDE SEQUENCE [LARGE SCALE GENOMIC DNA]</scope>
    <source>
        <strain evidence="16 17">W204</strain>
    </source>
</reference>
<dbReference type="OrthoDB" id="9814417at2"/>
<dbReference type="GO" id="GO:0005886">
    <property type="term" value="C:plasma membrane"/>
    <property type="evidence" value="ECO:0007669"/>
    <property type="project" value="UniProtKB-SubCell"/>
</dbReference>
<comment type="pathway">
    <text evidence="2 14">Porphyrin-containing compound metabolism; heme O biosynthesis; heme O from protoheme: step 1/1.</text>
</comment>
<feature type="transmembrane region" description="Helical" evidence="14">
    <location>
        <begin position="229"/>
        <end position="249"/>
    </location>
</feature>
<feature type="region of interest" description="Disordered" evidence="15">
    <location>
        <begin position="1"/>
        <end position="23"/>
    </location>
</feature>
<dbReference type="AlphaFoldDB" id="A0A5J6V4P5"/>
<dbReference type="InterPro" id="IPR000537">
    <property type="entry name" value="UbiA_prenyltransferase"/>
</dbReference>
<dbReference type="EMBL" id="CP044427">
    <property type="protein sequence ID" value="QFG68738.1"/>
    <property type="molecule type" value="Genomic_DNA"/>
</dbReference>
<dbReference type="PANTHER" id="PTHR43448">
    <property type="entry name" value="PROTOHEME IX FARNESYLTRANSFERASE, MITOCHONDRIAL"/>
    <property type="match status" value="1"/>
</dbReference>
<organism evidence="16 17">
    <name type="scientific">Ornithinimicrobium pratense</name>
    <dbReference type="NCBI Taxonomy" id="2593973"/>
    <lineage>
        <taxon>Bacteria</taxon>
        <taxon>Bacillati</taxon>
        <taxon>Actinomycetota</taxon>
        <taxon>Actinomycetes</taxon>
        <taxon>Micrococcales</taxon>
        <taxon>Ornithinimicrobiaceae</taxon>
        <taxon>Ornithinimicrobium</taxon>
    </lineage>
</organism>
<evidence type="ECO:0000256" key="5">
    <source>
        <dbReference type="ARBA" id="ARBA00022679"/>
    </source>
</evidence>
<dbReference type="Gene3D" id="1.10.357.140">
    <property type="entry name" value="UbiA prenyltransferase"/>
    <property type="match status" value="1"/>
</dbReference>
<dbReference type="GO" id="GO:0048034">
    <property type="term" value="P:heme O biosynthetic process"/>
    <property type="evidence" value="ECO:0007669"/>
    <property type="project" value="UniProtKB-UniRule"/>
</dbReference>
<feature type="transmembrane region" description="Helical" evidence="14">
    <location>
        <begin position="39"/>
        <end position="55"/>
    </location>
</feature>
<dbReference type="KEGG" id="serw:FY030_08435"/>
<evidence type="ECO:0000256" key="13">
    <source>
        <dbReference type="ARBA" id="ARBA00047690"/>
    </source>
</evidence>
<evidence type="ECO:0000256" key="8">
    <source>
        <dbReference type="ARBA" id="ARBA00023133"/>
    </source>
</evidence>
<feature type="transmembrane region" description="Helical" evidence="14">
    <location>
        <begin position="160"/>
        <end position="179"/>
    </location>
</feature>
<keyword evidence="5 14" id="KW-0808">Transferase</keyword>
<dbReference type="InterPro" id="IPR044878">
    <property type="entry name" value="UbiA_sf"/>
</dbReference>
<evidence type="ECO:0000256" key="10">
    <source>
        <dbReference type="ARBA" id="ARBA00030253"/>
    </source>
</evidence>
<dbReference type="HAMAP" id="MF_00154">
    <property type="entry name" value="CyoE_CtaB"/>
    <property type="match status" value="1"/>
</dbReference>
<dbReference type="EC" id="2.5.1.141" evidence="3 14"/>
<dbReference type="NCBIfam" id="NF003349">
    <property type="entry name" value="PRK04375.1-2"/>
    <property type="match status" value="1"/>
</dbReference>
<dbReference type="Proteomes" id="UP000326546">
    <property type="component" value="Chromosome"/>
</dbReference>
<sequence length="321" mass="34791">MTSLDPRSAPPVQGHEGQPGRRGAGAVVRDYVSLTKPRIIELLLVTTFPVMFLAQRGVPPVWLIVATLVGGTLAAASANTLNCVLDRDIDAQMHRTANRPLVTGTIPVRNAVVFGGVLGVASVLWLGLVVNWFSAWLALGAILLYVVFYTMVLKRRTSQNIVWGGVAGCMPVLIGWSAVSNSLSWSAVILFLVVFFWTPPHYWPLSMRFREDYANAGVPMLPVVAEDTAVGRQVVIYAWATVLASLVLVPVAPMGWVYAVVAVVSGALFVVESHRLHIRARAGVTGKSLGAMRLFHYSISYLTLLFLGVAVDPLLHYPLPL</sequence>
<dbReference type="UniPathway" id="UPA00834">
    <property type="reaction ID" value="UER00712"/>
</dbReference>
<accession>A0A5J6V4P5</accession>
<dbReference type="RefSeq" id="WP_158061124.1">
    <property type="nucleotide sequence ID" value="NZ_CP044427.1"/>
</dbReference>
<feature type="transmembrane region" description="Helical" evidence="14">
    <location>
        <begin position="61"/>
        <end position="85"/>
    </location>
</feature>
<keyword evidence="8 14" id="KW-0350">Heme biosynthesis</keyword>
<feature type="transmembrane region" description="Helical" evidence="14">
    <location>
        <begin position="106"/>
        <end position="127"/>
    </location>
</feature>
<comment type="catalytic activity">
    <reaction evidence="13 14">
        <text>heme b + (2E,6E)-farnesyl diphosphate + H2O = Fe(II)-heme o + diphosphate</text>
        <dbReference type="Rhea" id="RHEA:28070"/>
        <dbReference type="ChEBI" id="CHEBI:15377"/>
        <dbReference type="ChEBI" id="CHEBI:33019"/>
        <dbReference type="ChEBI" id="CHEBI:60344"/>
        <dbReference type="ChEBI" id="CHEBI:60530"/>
        <dbReference type="ChEBI" id="CHEBI:175763"/>
        <dbReference type="EC" id="2.5.1.141"/>
    </reaction>
</comment>
<name>A0A5J6V4P5_9MICO</name>
<feature type="transmembrane region" description="Helical" evidence="14">
    <location>
        <begin position="294"/>
        <end position="315"/>
    </location>
</feature>
<evidence type="ECO:0000256" key="2">
    <source>
        <dbReference type="ARBA" id="ARBA00004919"/>
    </source>
</evidence>
<keyword evidence="17" id="KW-1185">Reference proteome</keyword>
<comment type="similarity">
    <text evidence="14">Belongs to the UbiA prenyltransferase family. Protoheme IX farnesyltransferase subfamily.</text>
</comment>
<evidence type="ECO:0000256" key="1">
    <source>
        <dbReference type="ARBA" id="ARBA00004651"/>
    </source>
</evidence>
<evidence type="ECO:0000256" key="3">
    <source>
        <dbReference type="ARBA" id="ARBA00012292"/>
    </source>
</evidence>
<evidence type="ECO:0000313" key="17">
    <source>
        <dbReference type="Proteomes" id="UP000326546"/>
    </source>
</evidence>
<evidence type="ECO:0000256" key="6">
    <source>
        <dbReference type="ARBA" id="ARBA00022692"/>
    </source>
</evidence>
<feature type="transmembrane region" description="Helical" evidence="14">
    <location>
        <begin position="133"/>
        <end position="153"/>
    </location>
</feature>
<dbReference type="InterPro" id="IPR030470">
    <property type="entry name" value="UbiA_prenylTrfase_CS"/>
</dbReference>
<keyword evidence="4 14" id="KW-1003">Cell membrane</keyword>
<protein>
    <recommendedName>
        <fullName evidence="11 14">Protoheme IX farnesyltransferase</fullName>
        <ecNumber evidence="3 14">2.5.1.141</ecNumber>
    </recommendedName>
    <alternativeName>
        <fullName evidence="12 14">Heme B farnesyltransferase</fullName>
    </alternativeName>
    <alternativeName>
        <fullName evidence="10 14">Heme O synthase</fullName>
    </alternativeName>
</protein>
<feature type="transmembrane region" description="Helical" evidence="14">
    <location>
        <begin position="185"/>
        <end position="203"/>
    </location>
</feature>
<evidence type="ECO:0000256" key="12">
    <source>
        <dbReference type="ARBA" id="ARBA00042475"/>
    </source>
</evidence>
<evidence type="ECO:0000256" key="11">
    <source>
        <dbReference type="ARBA" id="ARBA00040810"/>
    </source>
</evidence>
<comment type="miscellaneous">
    <text evidence="14">Carbon 2 of the heme B porphyrin ring is defined according to the Fischer nomenclature.</text>
</comment>
<dbReference type="GO" id="GO:0008495">
    <property type="term" value="F:protoheme IX farnesyltransferase activity"/>
    <property type="evidence" value="ECO:0007669"/>
    <property type="project" value="UniProtKB-UniRule"/>
</dbReference>
<keyword evidence="6 14" id="KW-0812">Transmembrane</keyword>
<evidence type="ECO:0000256" key="9">
    <source>
        <dbReference type="ARBA" id="ARBA00023136"/>
    </source>
</evidence>
<evidence type="ECO:0000313" key="16">
    <source>
        <dbReference type="EMBL" id="QFG68738.1"/>
    </source>
</evidence>
<comment type="function">
    <text evidence="14">Converts heme B (protoheme IX) to heme O by substitution of the vinyl group on carbon 2 of heme B porphyrin ring with a hydroxyethyl farnesyl side group.</text>
</comment>
<dbReference type="CDD" id="cd13957">
    <property type="entry name" value="PT_UbiA_Cox10"/>
    <property type="match status" value="1"/>
</dbReference>
<keyword evidence="7 14" id="KW-1133">Transmembrane helix</keyword>
<evidence type="ECO:0000256" key="14">
    <source>
        <dbReference type="HAMAP-Rule" id="MF_00154"/>
    </source>
</evidence>
<dbReference type="PANTHER" id="PTHR43448:SF7">
    <property type="entry name" value="4-HYDROXYBENZOATE SOLANESYLTRANSFERASE"/>
    <property type="match status" value="1"/>
</dbReference>
<evidence type="ECO:0000256" key="15">
    <source>
        <dbReference type="SAM" id="MobiDB-lite"/>
    </source>
</evidence>
<dbReference type="PROSITE" id="PS00943">
    <property type="entry name" value="UBIA"/>
    <property type="match status" value="1"/>
</dbReference>
<keyword evidence="9 14" id="KW-0472">Membrane</keyword>
<gene>
    <name evidence="14" type="primary">ctaB</name>
    <name evidence="16" type="ORF">FY030_08435</name>
</gene>
<evidence type="ECO:0000256" key="7">
    <source>
        <dbReference type="ARBA" id="ARBA00022989"/>
    </source>
</evidence>
<evidence type="ECO:0000256" key="4">
    <source>
        <dbReference type="ARBA" id="ARBA00022475"/>
    </source>
</evidence>
<feature type="transmembrane region" description="Helical" evidence="14">
    <location>
        <begin position="255"/>
        <end position="273"/>
    </location>
</feature>
<comment type="subcellular location">
    <subcellularLocation>
        <location evidence="1 14">Cell membrane</location>
        <topology evidence="1 14">Multi-pass membrane protein</topology>
    </subcellularLocation>
</comment>
<dbReference type="Pfam" id="PF01040">
    <property type="entry name" value="UbiA"/>
    <property type="match status" value="1"/>
</dbReference>
<dbReference type="NCBIfam" id="TIGR01473">
    <property type="entry name" value="cyoE_ctaB"/>
    <property type="match status" value="1"/>
</dbReference>
<dbReference type="FunFam" id="1.10.357.140:FF:000001">
    <property type="entry name" value="Protoheme IX farnesyltransferase"/>
    <property type="match status" value="1"/>
</dbReference>
<dbReference type="InterPro" id="IPR006369">
    <property type="entry name" value="Protohaem_IX_farnesylTrfase"/>
</dbReference>